<evidence type="ECO:0000256" key="15">
    <source>
        <dbReference type="PROSITE-ProRule" id="PRU00175"/>
    </source>
</evidence>
<dbReference type="PANTHER" id="PTHR20973">
    <property type="entry name" value="NON-SMC ELEMENT 1-RELATED"/>
    <property type="match status" value="1"/>
</dbReference>
<keyword evidence="7 16" id="KW-0479">Metal-binding</keyword>
<evidence type="ECO:0000256" key="14">
    <source>
        <dbReference type="ARBA" id="ARBA00023242"/>
    </source>
</evidence>
<keyword evidence="6 16" id="KW-0808">Transferase</keyword>
<organism evidence="19 20">
    <name type="scientific">Piptocephalis cylindrospora</name>
    <dbReference type="NCBI Taxonomy" id="1907219"/>
    <lineage>
        <taxon>Eukaryota</taxon>
        <taxon>Fungi</taxon>
        <taxon>Fungi incertae sedis</taxon>
        <taxon>Zoopagomycota</taxon>
        <taxon>Zoopagomycotina</taxon>
        <taxon>Zoopagomycetes</taxon>
        <taxon>Zoopagales</taxon>
        <taxon>Piptocephalidaceae</taxon>
        <taxon>Piptocephalis</taxon>
    </lineage>
</organism>
<dbReference type="PANTHER" id="PTHR20973:SF0">
    <property type="entry name" value="NON-STRUCTURAL MAINTENANCE OF CHROMOSOMES ELEMENT 1 HOMOLOG"/>
    <property type="match status" value="1"/>
</dbReference>
<dbReference type="SUPFAM" id="SSF57850">
    <property type="entry name" value="RING/U-box"/>
    <property type="match status" value="1"/>
</dbReference>
<comment type="subcellular location">
    <subcellularLocation>
        <location evidence="2 16">Nucleus</location>
    </subcellularLocation>
</comment>
<evidence type="ECO:0000256" key="6">
    <source>
        <dbReference type="ARBA" id="ARBA00022679"/>
    </source>
</evidence>
<dbReference type="EMBL" id="KZ987754">
    <property type="protein sequence ID" value="RKP15138.1"/>
    <property type="molecule type" value="Genomic_DNA"/>
</dbReference>
<dbReference type="InterPro" id="IPR013083">
    <property type="entry name" value="Znf_RING/FYVE/PHD"/>
</dbReference>
<dbReference type="Pfam" id="PF08746">
    <property type="entry name" value="zf-RING-like"/>
    <property type="match status" value="1"/>
</dbReference>
<sequence>MPGNLRLNSEEQGSMDRFSMMHKAIVQSMLAQPFRRHADMEDLIKRCCRHISEIYTPNETLNMVVGLINGKLQDFDMGIRSGLDEETGEKWWAFVNTSEDPSASLIASTHSIPELSFLNRLIRRMVRDREGKRYSIGSIRALGERPPQGCTRMEAQRILDQFVQESWLNLSPDGRYCLGLRTLLELGPYLKTRYEDDIVECTLCMDMITRGRRCPNTQCAARLHHYCATQYFDGLPLPSQLCPTCKTPWPNGIGKVFGVSLTREWDLEDYEDDEEGREYEDGESEGEEEVSEAGEEDVMVASLPVVDD</sequence>
<evidence type="ECO:0000259" key="18">
    <source>
        <dbReference type="PROSITE" id="PS50089"/>
    </source>
</evidence>
<dbReference type="InterPro" id="IPR001841">
    <property type="entry name" value="Znf_RING"/>
</dbReference>
<dbReference type="Proteomes" id="UP000267251">
    <property type="component" value="Unassembled WGS sequence"/>
</dbReference>
<keyword evidence="20" id="KW-1185">Reference proteome</keyword>
<evidence type="ECO:0000256" key="17">
    <source>
        <dbReference type="SAM" id="MobiDB-lite"/>
    </source>
</evidence>
<keyword evidence="12 16" id="KW-0233">DNA recombination</keyword>
<evidence type="ECO:0000256" key="13">
    <source>
        <dbReference type="ARBA" id="ARBA00023204"/>
    </source>
</evidence>
<evidence type="ECO:0000256" key="11">
    <source>
        <dbReference type="ARBA" id="ARBA00022833"/>
    </source>
</evidence>
<name>A0A4P9Y7S0_9FUNG</name>
<evidence type="ECO:0000256" key="10">
    <source>
        <dbReference type="ARBA" id="ARBA00022786"/>
    </source>
</evidence>
<accession>A0A4P9Y7S0</accession>
<comment type="similarity">
    <text evidence="3 16">Belongs to the NSE1 family.</text>
</comment>
<evidence type="ECO:0000256" key="4">
    <source>
        <dbReference type="ARBA" id="ARBA00012483"/>
    </source>
</evidence>
<evidence type="ECO:0000256" key="2">
    <source>
        <dbReference type="ARBA" id="ARBA00004123"/>
    </source>
</evidence>
<dbReference type="Gene3D" id="1.10.10.10">
    <property type="entry name" value="Winged helix-like DNA-binding domain superfamily/Winged helix DNA-binding domain"/>
    <property type="match status" value="1"/>
</dbReference>
<keyword evidence="14 16" id="KW-0539">Nucleus</keyword>
<dbReference type="InterPro" id="IPR036388">
    <property type="entry name" value="WH-like_DNA-bd_sf"/>
</dbReference>
<evidence type="ECO:0000256" key="12">
    <source>
        <dbReference type="ARBA" id="ARBA00023172"/>
    </source>
</evidence>
<protein>
    <recommendedName>
        <fullName evidence="5 16">Non-structural maintenance of chromosomes element 1 homolog</fullName>
        <ecNumber evidence="4 16">2.3.2.27</ecNumber>
    </recommendedName>
</protein>
<evidence type="ECO:0000256" key="5">
    <source>
        <dbReference type="ARBA" id="ARBA00019422"/>
    </source>
</evidence>
<evidence type="ECO:0000313" key="19">
    <source>
        <dbReference type="EMBL" id="RKP15138.1"/>
    </source>
</evidence>
<keyword evidence="9 15" id="KW-0863">Zinc-finger</keyword>
<keyword evidence="11 16" id="KW-0862">Zinc</keyword>
<dbReference type="OrthoDB" id="185455at2759"/>
<evidence type="ECO:0000256" key="9">
    <source>
        <dbReference type="ARBA" id="ARBA00022771"/>
    </source>
</evidence>
<evidence type="ECO:0000256" key="8">
    <source>
        <dbReference type="ARBA" id="ARBA00022763"/>
    </source>
</evidence>
<evidence type="ECO:0000256" key="7">
    <source>
        <dbReference type="ARBA" id="ARBA00022723"/>
    </source>
</evidence>
<dbReference type="PROSITE" id="PS50089">
    <property type="entry name" value="ZF_RING_2"/>
    <property type="match status" value="1"/>
</dbReference>
<dbReference type="GO" id="GO:0030915">
    <property type="term" value="C:Smc5-Smc6 complex"/>
    <property type="evidence" value="ECO:0007669"/>
    <property type="project" value="UniProtKB-UniRule"/>
</dbReference>
<keyword evidence="10 16" id="KW-0833">Ubl conjugation pathway</keyword>
<reference evidence="20" key="1">
    <citation type="journal article" date="2018" name="Nat. Microbiol.">
        <title>Leveraging single-cell genomics to expand the fungal tree of life.</title>
        <authorList>
            <person name="Ahrendt S.R."/>
            <person name="Quandt C.A."/>
            <person name="Ciobanu D."/>
            <person name="Clum A."/>
            <person name="Salamov A."/>
            <person name="Andreopoulos B."/>
            <person name="Cheng J.F."/>
            <person name="Woyke T."/>
            <person name="Pelin A."/>
            <person name="Henrissat B."/>
            <person name="Reynolds N.K."/>
            <person name="Benny G.L."/>
            <person name="Smith M.E."/>
            <person name="James T.Y."/>
            <person name="Grigoriev I.V."/>
        </authorList>
    </citation>
    <scope>NUCLEOTIDE SEQUENCE [LARGE SCALE GENOMIC DNA]</scope>
</reference>
<evidence type="ECO:0000256" key="16">
    <source>
        <dbReference type="RuleBase" id="RU368018"/>
    </source>
</evidence>
<dbReference type="GO" id="GO:0000724">
    <property type="term" value="P:double-strand break repair via homologous recombination"/>
    <property type="evidence" value="ECO:0007669"/>
    <property type="project" value="TreeGrafter"/>
</dbReference>
<keyword evidence="8 16" id="KW-0227">DNA damage</keyword>
<dbReference type="Gene3D" id="3.30.40.10">
    <property type="entry name" value="Zinc/RING finger domain, C3HC4 (zinc finger)"/>
    <property type="match status" value="1"/>
</dbReference>
<dbReference type="InterPro" id="IPR014857">
    <property type="entry name" value="Nse1_RING_C4HC3-type"/>
</dbReference>
<evidence type="ECO:0000256" key="1">
    <source>
        <dbReference type="ARBA" id="ARBA00000900"/>
    </source>
</evidence>
<comment type="catalytic activity">
    <reaction evidence="1 16">
        <text>S-ubiquitinyl-[E2 ubiquitin-conjugating enzyme]-L-cysteine + [acceptor protein]-L-lysine = [E2 ubiquitin-conjugating enzyme]-L-cysteine + N(6)-ubiquitinyl-[acceptor protein]-L-lysine.</text>
        <dbReference type="EC" id="2.3.2.27"/>
    </reaction>
</comment>
<proteinExistence type="inferred from homology"/>
<evidence type="ECO:0000256" key="3">
    <source>
        <dbReference type="ARBA" id="ARBA00010258"/>
    </source>
</evidence>
<comment type="subunit">
    <text evidence="16">Component of the Smc5-Smc6 complex.</text>
</comment>
<dbReference type="Pfam" id="PF07574">
    <property type="entry name" value="SMC_Nse1"/>
    <property type="match status" value="2"/>
</dbReference>
<feature type="compositionally biased region" description="Acidic residues" evidence="17">
    <location>
        <begin position="269"/>
        <end position="298"/>
    </location>
</feature>
<keyword evidence="13 16" id="KW-0234">DNA repair</keyword>
<dbReference type="GO" id="GO:0008270">
    <property type="term" value="F:zinc ion binding"/>
    <property type="evidence" value="ECO:0007669"/>
    <property type="project" value="UniProtKB-KW"/>
</dbReference>
<dbReference type="GO" id="GO:0005634">
    <property type="term" value="C:nucleus"/>
    <property type="evidence" value="ECO:0007669"/>
    <property type="project" value="UniProtKB-SubCell"/>
</dbReference>
<dbReference type="GO" id="GO:0061630">
    <property type="term" value="F:ubiquitin protein ligase activity"/>
    <property type="evidence" value="ECO:0007669"/>
    <property type="project" value="UniProtKB-EC"/>
</dbReference>
<evidence type="ECO:0000313" key="20">
    <source>
        <dbReference type="Proteomes" id="UP000267251"/>
    </source>
</evidence>
<gene>
    <name evidence="19" type="ORF">BJ684DRAFT_18509</name>
</gene>
<dbReference type="EC" id="2.3.2.27" evidence="4 16"/>
<dbReference type="InterPro" id="IPR011513">
    <property type="entry name" value="Nse1"/>
</dbReference>
<dbReference type="Gene3D" id="3.90.1150.220">
    <property type="match status" value="1"/>
</dbReference>
<dbReference type="AlphaFoldDB" id="A0A4P9Y7S0"/>
<comment type="function">
    <text evidence="16">Acts in a DNA repair pathway for removal of UV-induced DNA damage that is distinct from classical nucleotide excision repair and in repair of ionizing radiation damage. Functions in homologous recombination repair of DNA double strand breaks and in recovery of stalled replication forks.</text>
</comment>
<feature type="region of interest" description="Disordered" evidence="17">
    <location>
        <begin position="269"/>
        <end position="308"/>
    </location>
</feature>
<feature type="domain" description="RING-type" evidence="18">
    <location>
        <begin position="201"/>
        <end position="246"/>
    </location>
</feature>